<dbReference type="Gene3D" id="1.10.10.10">
    <property type="entry name" value="Winged helix-like DNA-binding domain superfamily/Winged helix DNA-binding domain"/>
    <property type="match status" value="1"/>
</dbReference>
<dbReference type="SMART" id="SM00448">
    <property type="entry name" value="REC"/>
    <property type="match status" value="1"/>
</dbReference>
<name>A0A369LC31_9ACTN</name>
<evidence type="ECO:0000256" key="3">
    <source>
        <dbReference type="ARBA" id="ARBA00023015"/>
    </source>
</evidence>
<keyword evidence="11" id="KW-1185">Reference proteome</keyword>
<keyword evidence="3" id="KW-0805">Transcription regulation</keyword>
<dbReference type="InterPro" id="IPR039420">
    <property type="entry name" value="WalR-like"/>
</dbReference>
<dbReference type="STRING" id="1034345.GCA_000236865_00552"/>
<dbReference type="GO" id="GO:0006355">
    <property type="term" value="P:regulation of DNA-templated transcription"/>
    <property type="evidence" value="ECO:0007669"/>
    <property type="project" value="InterPro"/>
</dbReference>
<keyword evidence="1 6" id="KW-0597">Phosphoprotein</keyword>
<dbReference type="InterPro" id="IPR011006">
    <property type="entry name" value="CheY-like_superfamily"/>
</dbReference>
<dbReference type="PROSITE" id="PS50110">
    <property type="entry name" value="RESPONSE_REGULATORY"/>
    <property type="match status" value="1"/>
</dbReference>
<dbReference type="InterPro" id="IPR016032">
    <property type="entry name" value="Sig_transdc_resp-reg_C-effctor"/>
</dbReference>
<evidence type="ECO:0000259" key="8">
    <source>
        <dbReference type="PROSITE" id="PS50110"/>
    </source>
</evidence>
<reference evidence="10 11" key="1">
    <citation type="journal article" date="2018" name="Elife">
        <title>Discovery and characterization of a prevalent human gut bacterial enzyme sufficient for the inactivation of a family of plant toxins.</title>
        <authorList>
            <person name="Koppel N."/>
            <person name="Bisanz J.E."/>
            <person name="Pandelia M.E."/>
            <person name="Turnbaugh P.J."/>
            <person name="Balskus E.P."/>
        </authorList>
    </citation>
    <scope>NUCLEOTIDE SEQUENCE [LARGE SCALE GENOMIC DNA]</scope>
    <source>
        <strain evidence="11">anaerobia AP69FAA</strain>
    </source>
</reference>
<dbReference type="OrthoDB" id="9775518at2"/>
<feature type="domain" description="OmpR/PhoB-type" evidence="9">
    <location>
        <begin position="131"/>
        <end position="227"/>
    </location>
</feature>
<dbReference type="GO" id="GO:0000976">
    <property type="term" value="F:transcription cis-regulatory region binding"/>
    <property type="evidence" value="ECO:0007669"/>
    <property type="project" value="TreeGrafter"/>
</dbReference>
<dbReference type="PROSITE" id="PS51755">
    <property type="entry name" value="OMPR_PHOB"/>
    <property type="match status" value="1"/>
</dbReference>
<organism evidence="10 11">
    <name type="scientific">Senegalimassilia anaerobia</name>
    <dbReference type="NCBI Taxonomy" id="1473216"/>
    <lineage>
        <taxon>Bacteria</taxon>
        <taxon>Bacillati</taxon>
        <taxon>Actinomycetota</taxon>
        <taxon>Coriobacteriia</taxon>
        <taxon>Coriobacteriales</taxon>
        <taxon>Coriobacteriaceae</taxon>
        <taxon>Senegalimassilia</taxon>
    </lineage>
</organism>
<evidence type="ECO:0000256" key="6">
    <source>
        <dbReference type="PROSITE-ProRule" id="PRU00169"/>
    </source>
</evidence>
<dbReference type="InterPro" id="IPR001867">
    <property type="entry name" value="OmpR/PhoB-type_DNA-bd"/>
</dbReference>
<feature type="DNA-binding region" description="OmpR/PhoB-type" evidence="7">
    <location>
        <begin position="131"/>
        <end position="227"/>
    </location>
</feature>
<dbReference type="RefSeq" id="WP_114620529.1">
    <property type="nucleotide sequence ID" value="NZ_DBFBLT010000055.1"/>
</dbReference>
<evidence type="ECO:0000313" key="11">
    <source>
        <dbReference type="Proteomes" id="UP000253792"/>
    </source>
</evidence>
<dbReference type="SUPFAM" id="SSF46894">
    <property type="entry name" value="C-terminal effector domain of the bipartite response regulators"/>
    <property type="match status" value="1"/>
</dbReference>
<dbReference type="PANTHER" id="PTHR48111:SF1">
    <property type="entry name" value="TWO-COMPONENT RESPONSE REGULATOR ORR33"/>
    <property type="match status" value="1"/>
</dbReference>
<evidence type="ECO:0000256" key="5">
    <source>
        <dbReference type="ARBA" id="ARBA00023163"/>
    </source>
</evidence>
<dbReference type="Gene3D" id="6.10.250.690">
    <property type="match status" value="1"/>
</dbReference>
<dbReference type="Pfam" id="PF00486">
    <property type="entry name" value="Trans_reg_C"/>
    <property type="match status" value="1"/>
</dbReference>
<dbReference type="GO" id="GO:0000156">
    <property type="term" value="F:phosphorelay response regulator activity"/>
    <property type="evidence" value="ECO:0007669"/>
    <property type="project" value="TreeGrafter"/>
</dbReference>
<dbReference type="InterPro" id="IPR001789">
    <property type="entry name" value="Sig_transdc_resp-reg_receiver"/>
</dbReference>
<dbReference type="Pfam" id="PF00072">
    <property type="entry name" value="Response_reg"/>
    <property type="match status" value="1"/>
</dbReference>
<feature type="domain" description="Response regulatory" evidence="8">
    <location>
        <begin position="2"/>
        <end position="119"/>
    </location>
</feature>
<comment type="caution">
    <text evidence="10">The sequence shown here is derived from an EMBL/GenBank/DDBJ whole genome shotgun (WGS) entry which is preliminary data.</text>
</comment>
<dbReference type="SMART" id="SM00862">
    <property type="entry name" value="Trans_reg_C"/>
    <property type="match status" value="1"/>
</dbReference>
<dbReference type="EMBL" id="PPTP01000003">
    <property type="protein sequence ID" value="RDB56237.1"/>
    <property type="molecule type" value="Genomic_DNA"/>
</dbReference>
<dbReference type="PANTHER" id="PTHR48111">
    <property type="entry name" value="REGULATOR OF RPOS"/>
    <property type="match status" value="1"/>
</dbReference>
<evidence type="ECO:0000256" key="2">
    <source>
        <dbReference type="ARBA" id="ARBA00023012"/>
    </source>
</evidence>
<dbReference type="InterPro" id="IPR036388">
    <property type="entry name" value="WH-like_DNA-bd_sf"/>
</dbReference>
<keyword evidence="5" id="KW-0804">Transcription</keyword>
<evidence type="ECO:0000256" key="4">
    <source>
        <dbReference type="ARBA" id="ARBA00023125"/>
    </source>
</evidence>
<evidence type="ECO:0000313" key="10">
    <source>
        <dbReference type="EMBL" id="RDB56237.1"/>
    </source>
</evidence>
<dbReference type="Proteomes" id="UP000253792">
    <property type="component" value="Unassembled WGS sequence"/>
</dbReference>
<evidence type="ECO:0000259" key="9">
    <source>
        <dbReference type="PROSITE" id="PS51755"/>
    </source>
</evidence>
<keyword evidence="2" id="KW-0902">Two-component regulatory system</keyword>
<sequence length="236" mass="26114">MAVYYVEDDENIRQLVLYALTQSGIQAEGQPDDTAFRAACAKSIPDVVVLDIMLPEVDGLEILRRIRNTPGKLSRVPVMMVTAKNSELDIVRALDAGADEYITKPFGMMEMVSRVRAMLRRASDWGGGRCKDVLSLGALSLDFQARELLVDGAPVALTMREFDLLAYMMRHSGVVLSREKLLQNVWGWDFSGGSRTVDMHVLTLRQKLGEHADAVETVRGVGYRLVGSRPGDSVVE</sequence>
<dbReference type="GO" id="GO:0032993">
    <property type="term" value="C:protein-DNA complex"/>
    <property type="evidence" value="ECO:0007669"/>
    <property type="project" value="TreeGrafter"/>
</dbReference>
<evidence type="ECO:0000256" key="1">
    <source>
        <dbReference type="ARBA" id="ARBA00022553"/>
    </source>
</evidence>
<dbReference type="SUPFAM" id="SSF52172">
    <property type="entry name" value="CheY-like"/>
    <property type="match status" value="1"/>
</dbReference>
<dbReference type="FunFam" id="1.10.10.10:FF:000018">
    <property type="entry name" value="DNA-binding response regulator ResD"/>
    <property type="match status" value="1"/>
</dbReference>
<feature type="modified residue" description="4-aspartylphosphate" evidence="6">
    <location>
        <position position="51"/>
    </location>
</feature>
<dbReference type="AlphaFoldDB" id="A0A369LC31"/>
<gene>
    <name evidence="10" type="ORF">C1880_05015</name>
</gene>
<dbReference type="CDD" id="cd00383">
    <property type="entry name" value="trans_reg_C"/>
    <property type="match status" value="1"/>
</dbReference>
<evidence type="ECO:0000256" key="7">
    <source>
        <dbReference type="PROSITE-ProRule" id="PRU01091"/>
    </source>
</evidence>
<dbReference type="GO" id="GO:0005829">
    <property type="term" value="C:cytosol"/>
    <property type="evidence" value="ECO:0007669"/>
    <property type="project" value="TreeGrafter"/>
</dbReference>
<dbReference type="CDD" id="cd17574">
    <property type="entry name" value="REC_OmpR"/>
    <property type="match status" value="1"/>
</dbReference>
<proteinExistence type="predicted"/>
<accession>A0A369LC31</accession>
<protein>
    <submittedName>
        <fullName evidence="10">DNA-binding response regulator</fullName>
    </submittedName>
</protein>
<keyword evidence="4 7" id="KW-0238">DNA-binding</keyword>
<dbReference type="Gene3D" id="3.40.50.2300">
    <property type="match status" value="1"/>
</dbReference>